<keyword evidence="2" id="KW-1185">Reference proteome</keyword>
<dbReference type="Proteomes" id="UP001589870">
    <property type="component" value="Unassembled WGS sequence"/>
</dbReference>
<reference evidence="1 2" key="1">
    <citation type="submission" date="2024-09" db="EMBL/GenBank/DDBJ databases">
        <authorList>
            <person name="Sun Q."/>
            <person name="Mori K."/>
        </authorList>
    </citation>
    <scope>NUCLEOTIDE SEQUENCE [LARGE SCALE GENOMIC DNA]</scope>
    <source>
        <strain evidence="1 2">TBRC 1851</strain>
    </source>
</reference>
<evidence type="ECO:0000313" key="1">
    <source>
        <dbReference type="EMBL" id="MFC0863695.1"/>
    </source>
</evidence>
<name>A0ABV6U705_9ACTN</name>
<organism evidence="1 2">
    <name type="scientific">Sphaerimonospora cavernae</name>
    <dbReference type="NCBI Taxonomy" id="1740611"/>
    <lineage>
        <taxon>Bacteria</taxon>
        <taxon>Bacillati</taxon>
        <taxon>Actinomycetota</taxon>
        <taxon>Actinomycetes</taxon>
        <taxon>Streptosporangiales</taxon>
        <taxon>Streptosporangiaceae</taxon>
        <taxon>Sphaerimonospora</taxon>
    </lineage>
</organism>
<evidence type="ECO:0000313" key="2">
    <source>
        <dbReference type="Proteomes" id="UP001589870"/>
    </source>
</evidence>
<comment type="caution">
    <text evidence="1">The sequence shown here is derived from an EMBL/GenBank/DDBJ whole genome shotgun (WGS) entry which is preliminary data.</text>
</comment>
<dbReference type="RefSeq" id="WP_394301835.1">
    <property type="nucleotide sequence ID" value="NZ_JBHMQT010000033.1"/>
</dbReference>
<proteinExistence type="predicted"/>
<sequence length="88" mass="9029">MPRLAPAEGVTFQTTDEGGILLDRSGGQLYGLNPAAAVAWNALVAGGSVNEAVAAVLNCFDVDADTARGDIERLTATLQDRGLLTSTP</sequence>
<dbReference type="Pfam" id="PF05402">
    <property type="entry name" value="PqqD"/>
    <property type="match status" value="1"/>
</dbReference>
<dbReference type="InterPro" id="IPR008792">
    <property type="entry name" value="PQQD"/>
</dbReference>
<accession>A0ABV6U705</accession>
<dbReference type="InterPro" id="IPR041881">
    <property type="entry name" value="PqqD_sf"/>
</dbReference>
<gene>
    <name evidence="1" type="ORF">ACFHYQ_15435</name>
</gene>
<protein>
    <submittedName>
        <fullName evidence="1">PqqD family protein</fullName>
    </submittedName>
</protein>
<dbReference type="EMBL" id="JBHMQT010000033">
    <property type="protein sequence ID" value="MFC0863695.1"/>
    <property type="molecule type" value="Genomic_DNA"/>
</dbReference>
<dbReference type="Gene3D" id="1.10.10.1150">
    <property type="entry name" value="Coenzyme PQQ synthesis protein D (PqqD)"/>
    <property type="match status" value="1"/>
</dbReference>